<dbReference type="InterPro" id="IPR007016">
    <property type="entry name" value="O-antigen_ligase-rel_domated"/>
</dbReference>
<proteinExistence type="predicted"/>
<sequence>MQALAITVLPLLAPLGYWLGLAITIIWSFLARHERQRRSFFRKPMGRGDGLLLALLLGVGIVEVVAGAWHSSLERALPLAGAAWLAALAFMLVRAVPPRPSAWWVGLALSGLGAGGWAAWQKWIVGLTRATGHPPLHSIFFGNLALLMSLLCLAGLGWAWQQRSTRFFWVALLLSGAMGGGLASALSGTRGGWLALPLVIWVFYYGYARRWRALWRWLALTAAIAVMIGVYTTPHSGVEKRVDKAVAEVHRYMEGADYGSVGARLEMYRGAFWLIYERPLVGYGHQGYLPAMQRLETQGVLSPELGNYWHAHNDLLDAWVRKGLPGLVIVVSLYLIPLWLFFPGLRAESATQRSYAVAGILLPITFMGFGLSYSFFAYPAGVAVYASWLIFLWVLVSEQVLQDGCHVYTNEKPDGDIADANVSDGPHFYYRMVDS</sequence>
<evidence type="ECO:0000259" key="6">
    <source>
        <dbReference type="Pfam" id="PF04932"/>
    </source>
</evidence>
<dbReference type="EMBL" id="CP054580">
    <property type="protein sequence ID" value="QKS23261.1"/>
    <property type="molecule type" value="Genomic_DNA"/>
</dbReference>
<dbReference type="Pfam" id="PF04932">
    <property type="entry name" value="Wzy_C"/>
    <property type="match status" value="1"/>
</dbReference>
<evidence type="ECO:0000313" key="8">
    <source>
        <dbReference type="Proteomes" id="UP000509761"/>
    </source>
</evidence>
<feature type="transmembrane region" description="Helical" evidence="5">
    <location>
        <begin position="191"/>
        <end position="207"/>
    </location>
</feature>
<reference evidence="7 8" key="1">
    <citation type="submission" date="2019-12" db="EMBL/GenBank/DDBJ databases">
        <title>Genome sequencing and assembly of endphytes of Porphyra tenera.</title>
        <authorList>
            <person name="Park J.M."/>
            <person name="Shin R."/>
            <person name="Jo S.H."/>
        </authorList>
    </citation>
    <scope>NUCLEOTIDE SEQUENCE [LARGE SCALE GENOMIC DNA]</scope>
    <source>
        <strain evidence="7 8">GPM3</strain>
    </source>
</reference>
<evidence type="ECO:0000256" key="5">
    <source>
        <dbReference type="SAM" id="Phobius"/>
    </source>
</evidence>
<feature type="transmembrane region" description="Helical" evidence="5">
    <location>
        <begin position="377"/>
        <end position="396"/>
    </location>
</feature>
<feature type="domain" description="O-antigen ligase-related" evidence="6">
    <location>
        <begin position="182"/>
        <end position="330"/>
    </location>
</feature>
<accession>A0AAP9NK53</accession>
<feature type="transmembrane region" description="Helical" evidence="5">
    <location>
        <begin position="6"/>
        <end position="30"/>
    </location>
</feature>
<feature type="transmembrane region" description="Helical" evidence="5">
    <location>
        <begin position="214"/>
        <end position="232"/>
    </location>
</feature>
<dbReference type="PANTHER" id="PTHR37422:SF23">
    <property type="entry name" value="TEICHURONIC ACID BIOSYNTHESIS PROTEIN TUAE"/>
    <property type="match status" value="1"/>
</dbReference>
<feature type="transmembrane region" description="Helical" evidence="5">
    <location>
        <begin position="76"/>
        <end position="95"/>
    </location>
</feature>
<feature type="transmembrane region" description="Helical" evidence="5">
    <location>
        <begin position="354"/>
        <end position="371"/>
    </location>
</feature>
<dbReference type="AlphaFoldDB" id="A0AAP9NK53"/>
<dbReference type="PANTHER" id="PTHR37422">
    <property type="entry name" value="TEICHURONIC ACID BIOSYNTHESIS PROTEIN TUAE"/>
    <property type="match status" value="1"/>
</dbReference>
<gene>
    <name evidence="7" type="ORF">FX987_01014</name>
</gene>
<name>A0AAP9NK53_9GAMM</name>
<feature type="transmembrane region" description="Helical" evidence="5">
    <location>
        <begin position="140"/>
        <end position="160"/>
    </location>
</feature>
<keyword evidence="4 5" id="KW-0472">Membrane</keyword>
<evidence type="ECO:0000256" key="4">
    <source>
        <dbReference type="ARBA" id="ARBA00023136"/>
    </source>
</evidence>
<protein>
    <recommendedName>
        <fullName evidence="6">O-antigen ligase-related domain-containing protein</fullName>
    </recommendedName>
</protein>
<evidence type="ECO:0000313" key="7">
    <source>
        <dbReference type="EMBL" id="QKS23261.1"/>
    </source>
</evidence>
<comment type="subcellular location">
    <subcellularLocation>
        <location evidence="1">Membrane</location>
        <topology evidence="1">Multi-pass membrane protein</topology>
    </subcellularLocation>
</comment>
<keyword evidence="2 5" id="KW-0812">Transmembrane</keyword>
<evidence type="ECO:0000256" key="3">
    <source>
        <dbReference type="ARBA" id="ARBA00022989"/>
    </source>
</evidence>
<keyword evidence="3 5" id="KW-1133">Transmembrane helix</keyword>
<dbReference type="InterPro" id="IPR051533">
    <property type="entry name" value="WaaL-like"/>
</dbReference>
<dbReference type="GO" id="GO:0016020">
    <property type="term" value="C:membrane"/>
    <property type="evidence" value="ECO:0007669"/>
    <property type="project" value="UniProtKB-SubCell"/>
</dbReference>
<dbReference type="RefSeq" id="WP_022523700.1">
    <property type="nucleotide sequence ID" value="NZ_CP054580.1"/>
</dbReference>
<keyword evidence="8" id="KW-1185">Reference proteome</keyword>
<feature type="transmembrane region" description="Helical" evidence="5">
    <location>
        <begin position="102"/>
        <end position="120"/>
    </location>
</feature>
<dbReference type="Proteomes" id="UP000509761">
    <property type="component" value="Chromosome"/>
</dbReference>
<organism evidence="7 8">
    <name type="scientific">Vreelandella titanicae</name>
    <dbReference type="NCBI Taxonomy" id="664683"/>
    <lineage>
        <taxon>Bacteria</taxon>
        <taxon>Pseudomonadati</taxon>
        <taxon>Pseudomonadota</taxon>
        <taxon>Gammaproteobacteria</taxon>
        <taxon>Oceanospirillales</taxon>
        <taxon>Halomonadaceae</taxon>
        <taxon>Vreelandella</taxon>
    </lineage>
</organism>
<evidence type="ECO:0000256" key="2">
    <source>
        <dbReference type="ARBA" id="ARBA00022692"/>
    </source>
</evidence>
<feature type="transmembrane region" description="Helical" evidence="5">
    <location>
        <begin position="323"/>
        <end position="342"/>
    </location>
</feature>
<evidence type="ECO:0000256" key="1">
    <source>
        <dbReference type="ARBA" id="ARBA00004141"/>
    </source>
</evidence>
<feature type="transmembrane region" description="Helical" evidence="5">
    <location>
        <begin position="167"/>
        <end position="185"/>
    </location>
</feature>
<feature type="transmembrane region" description="Helical" evidence="5">
    <location>
        <begin position="51"/>
        <end position="70"/>
    </location>
</feature>